<sequence length="929" mass="99636">MSNVLPNITPGDVVPGGFTYPNNAQLVGDFLYLRDADGNGVGGHQVDAGDKITVLDIGFAKQLALVQYPAGNVVRQGYINNNTNIIKYFNQGKWNNGSTSETVYNENDVAIGSIDPHEAATPLYKAGGKIHVVYNTSKGANTKSGYVAYDGGFSGFGGSSGSSGLENGIAPGDVVPGGFTYPNNAQLVGDFLYLRDANGNGVGGHQVDTGDKVTVLDVGYTKQLVLLQYPAGNVVRQGYVNNDTKIIKYFNQGQWHNGSTSETVYDENNVAIGSLDPHESATPIYKRNGMTHVVYNTDKGANTKSGFVKYEGGSSSSSGLENGVAPGDVVPGGFTYPNNAQLVGDFLYLRDANGNGVGGHQVDTGDKVTVLDVGYTKQLVLLQYPAGNVVRQGYVNNDTKIIKYFNEGQWHNGSTSETVYDENNVAIGSLDPYESATPIYKRNGMTHVVYNTDKGANTKSGFVKYEGGSAQVIDIPYVTVAGADKIQYGTSGKGRPLIAHKIGSGSNSLVMVCEVHGFEDHWSKDGIELVNIGNDLIKNLVSSGTNGWSVYVIPSANPDGLAEGYTKDGPGRCTIVGQIDINRDFPVGFTHNTSSRNYTDSAPLTVPESKQLSDFLQGVKNSTPGQMVVIDLHGWEGAAIGNPEIGQYFRNQFGFEQRNGYGEDQGYLIAWTNSVLGAKSALIELPTATYSHSDVVNGNYSQKITNAVNAILANNPGTKVAGKTYSDAMDCISTILYNMGYQNKLDANIPFKFIVGNFEVDVTIGSTSTMTLSDGKVGNISIKNGKPSFDLSDFPITEYIKLQSKLDELALKIGNGNISIALSSKQKITIEIKFDLDALVYLSKNLYCKIEISIHEDYPSEEISNMEKASQYCNSASVDLNIDWKHLTQGFLVALGVSGLVFLKLGGTVNKTIDSFIKKMLELFGAIAG</sequence>
<keyword evidence="2" id="KW-1185">Reference proteome</keyword>
<accession>A0ACB5RIN7</accession>
<proteinExistence type="predicted"/>
<evidence type="ECO:0000313" key="2">
    <source>
        <dbReference type="Proteomes" id="UP001058074"/>
    </source>
</evidence>
<comment type="caution">
    <text evidence="1">The sequence shown here is derived from an EMBL/GenBank/DDBJ whole genome shotgun (WGS) entry which is preliminary data.</text>
</comment>
<evidence type="ECO:0000313" key="1">
    <source>
        <dbReference type="EMBL" id="GKX68960.1"/>
    </source>
</evidence>
<dbReference type="EMBL" id="BROD01000002">
    <property type="protein sequence ID" value="GKX68960.1"/>
    <property type="molecule type" value="Genomic_DNA"/>
</dbReference>
<name>A0ACB5RIN7_9CLOT</name>
<dbReference type="Proteomes" id="UP001058074">
    <property type="component" value="Unassembled WGS sequence"/>
</dbReference>
<gene>
    <name evidence="1" type="ORF">rsdtw13_42180</name>
</gene>
<organism evidence="1 2">
    <name type="scientific">Inconstantimicrobium mannanitabidum</name>
    <dbReference type="NCBI Taxonomy" id="1604901"/>
    <lineage>
        <taxon>Bacteria</taxon>
        <taxon>Bacillati</taxon>
        <taxon>Bacillota</taxon>
        <taxon>Clostridia</taxon>
        <taxon>Eubacteriales</taxon>
        <taxon>Clostridiaceae</taxon>
        <taxon>Inconstantimicrobium</taxon>
    </lineage>
</organism>
<protein>
    <submittedName>
        <fullName evidence="1">Uncharacterized protein</fullName>
    </submittedName>
</protein>
<reference evidence="1" key="1">
    <citation type="journal article" date="2025" name="Int. J. Syst. Evol. Microbiol.">
        <title>Inconstantimicrobium mannanitabidum sp. nov., a novel member of the family Clostridiaceae isolated from anoxic soil under the treatment of reductive soil disinfestation.</title>
        <authorList>
            <person name="Ueki A."/>
            <person name="Tonouchi A."/>
            <person name="Honma S."/>
            <person name="Kaku N."/>
            <person name="Ueki K."/>
        </authorList>
    </citation>
    <scope>NUCLEOTIDE SEQUENCE</scope>
    <source>
        <strain evidence="1">TW13</strain>
    </source>
</reference>